<evidence type="ECO:0000256" key="4">
    <source>
        <dbReference type="ARBA" id="ARBA00022801"/>
    </source>
</evidence>
<dbReference type="Pfam" id="PF03461">
    <property type="entry name" value="TRCF"/>
    <property type="match status" value="1"/>
</dbReference>
<keyword evidence="7 9" id="KW-0238">DNA-binding</keyword>
<reference evidence="12 13" key="1">
    <citation type="submission" date="2018-05" db="EMBL/GenBank/DDBJ databases">
        <title>Genomic Encyclopedia of Type Strains, Phase IV (KMG-IV): sequencing the most valuable type-strain genomes for metagenomic binning, comparative biology and taxonomic classification.</title>
        <authorList>
            <person name="Goeker M."/>
        </authorList>
    </citation>
    <scope>NUCLEOTIDE SEQUENCE [LARGE SCALE GENOMIC DNA]</scope>
    <source>
        <strain evidence="12 13">DSM 24906</strain>
    </source>
</reference>
<dbReference type="AlphaFoldDB" id="A0AA45C5D2"/>
<evidence type="ECO:0000256" key="2">
    <source>
        <dbReference type="ARBA" id="ARBA00022741"/>
    </source>
</evidence>
<evidence type="ECO:0000259" key="10">
    <source>
        <dbReference type="PROSITE" id="PS51192"/>
    </source>
</evidence>
<dbReference type="GO" id="GO:0003678">
    <property type="term" value="F:DNA helicase activity"/>
    <property type="evidence" value="ECO:0007669"/>
    <property type="project" value="TreeGrafter"/>
</dbReference>
<sequence length="960" mass="112847">MSLKKFIEENKEDKIKIYVLPEYFNINIDIKNTYYYPDFDIFPFENIDVSSNIKNQRINVLNKIKKNQNINIITTFHSLTRYTIPPEDFKNIKYKINENYDENLFEMGYQNVSEVRNNSEYSKRGFIRDLYIPGEVLPNRIELFDKEIDRITYFDYNNQKSIKNIESIEIIPGSEILKFKENINKMKERIRDTIDINQLNTFPALFYKNKKTLFSYIKNDYEIIFINKDEIIKTFSEKEKENFEMCDDENKKLIYKEFSGLPLEIINTIKYKEYTLNLKNNTYKLKKENNTLESLPLIDWEDLKEDDLVVHEDYGIALYKGIRKMKNALGEREYITLEYASKSRVFVPVERLDKLSKYLGDKDTINISNLNGKKWKNTKKKVEEKIKQKVKQLIKIYALRENQKGIIIKGDEELEDQLKKTFPYIETLDQIKCIEEINSDLENLKPMDRLLVGDAGFGKTEVAIRAAFKTIISNYQVLFLAPTTILSSQHYETLKERYEPFGINIELLNRNTTPKNREKIINNLKNGIIDILIGTHSLLSEKINPKKLGLVIIDEEQRFGVLQKEKFKNLSKGVNFLMMSATPIPRTLYMSISGLREISTISTPPIGRIPIQSFIGKYSERIVRTAALREKGRGGQILYVHNRINTIEKVYKKLKDVIPELKIEYIHGRMNKSEINKKIKQYYEGEIDLLISTSIVENGIDIPNVNTLIIDDSQRYGISQLYQIKGRVGRSNKRAFAYFLYKDEKLKEESQKRLEAIKKFNEPGSGLKLALRDLEIRGYGDLLGLDQKGHINSVGLHLYKNILEKVTNELLNEKEKEIIKNIEYTEIIGIRGNLLIPEKYISNSIDRMRIYRRISVSKNIDEVEELKNEINDRYGKIPIEVKELFEYAKIRVKASNQNIKEIEIDEKYIRFKFSEEITPNLNIYKKYSKKVIYENNVNELISYGIKDPIKYLYKILEIGE</sequence>
<gene>
    <name evidence="9" type="primary">mfd</name>
    <name evidence="12" type="ORF">C7380_11713</name>
</gene>
<dbReference type="Proteomes" id="UP000245921">
    <property type="component" value="Unassembled WGS sequence"/>
</dbReference>
<dbReference type="PANTHER" id="PTHR47964:SF1">
    <property type="entry name" value="ATP-DEPENDENT DNA HELICASE HOMOLOG RECG, CHLOROPLASTIC"/>
    <property type="match status" value="1"/>
</dbReference>
<dbReference type="RefSeq" id="WP_109605724.1">
    <property type="nucleotide sequence ID" value="NZ_QGGI01000017.1"/>
</dbReference>
<evidence type="ECO:0000256" key="8">
    <source>
        <dbReference type="ARBA" id="ARBA00023204"/>
    </source>
</evidence>
<dbReference type="Pfam" id="PF00271">
    <property type="entry name" value="Helicase_C"/>
    <property type="match status" value="1"/>
</dbReference>
<comment type="similarity">
    <text evidence="9">In the C-terminal section; belongs to the helicase family. RecG subfamily.</text>
</comment>
<evidence type="ECO:0000313" key="13">
    <source>
        <dbReference type="Proteomes" id="UP000245921"/>
    </source>
</evidence>
<dbReference type="SUPFAM" id="SSF141259">
    <property type="entry name" value="CarD-like"/>
    <property type="match status" value="1"/>
</dbReference>
<feature type="domain" description="Helicase ATP-binding" evidence="10">
    <location>
        <begin position="440"/>
        <end position="601"/>
    </location>
</feature>
<keyword evidence="1 9" id="KW-0963">Cytoplasm</keyword>
<dbReference type="SUPFAM" id="SSF143517">
    <property type="entry name" value="TRCF domain-like"/>
    <property type="match status" value="1"/>
</dbReference>
<dbReference type="GO" id="GO:0016787">
    <property type="term" value="F:hydrolase activity"/>
    <property type="evidence" value="ECO:0007669"/>
    <property type="project" value="UniProtKB-KW"/>
</dbReference>
<dbReference type="Gene3D" id="2.40.10.170">
    <property type="match status" value="1"/>
</dbReference>
<evidence type="ECO:0000256" key="1">
    <source>
        <dbReference type="ARBA" id="ARBA00022490"/>
    </source>
</evidence>
<comment type="function">
    <text evidence="9">Couples transcription and DNA repair by recognizing RNA polymerase (RNAP) stalled at DNA lesions. Mediates ATP-dependent release of RNAP and its truncated transcript from the DNA, and recruitment of nucleotide excision repair machinery to the damaged site.</text>
</comment>
<dbReference type="Gene3D" id="3.30.2060.10">
    <property type="entry name" value="Penicillin-binding protein 1b domain"/>
    <property type="match status" value="1"/>
</dbReference>
<dbReference type="InterPro" id="IPR027417">
    <property type="entry name" value="P-loop_NTPase"/>
</dbReference>
<dbReference type="InterPro" id="IPR036101">
    <property type="entry name" value="CarD-like/TRCF_RID_sf"/>
</dbReference>
<dbReference type="GO" id="GO:0003684">
    <property type="term" value="F:damaged DNA binding"/>
    <property type="evidence" value="ECO:0007669"/>
    <property type="project" value="InterPro"/>
</dbReference>
<dbReference type="InterPro" id="IPR011545">
    <property type="entry name" value="DEAD/DEAH_box_helicase_dom"/>
</dbReference>
<dbReference type="PROSITE" id="PS51194">
    <property type="entry name" value="HELICASE_CTER"/>
    <property type="match status" value="1"/>
</dbReference>
<dbReference type="GO" id="GO:0000716">
    <property type="term" value="P:transcription-coupled nucleotide-excision repair, DNA damage recognition"/>
    <property type="evidence" value="ECO:0007669"/>
    <property type="project" value="UniProtKB-UniRule"/>
</dbReference>
<dbReference type="PANTHER" id="PTHR47964">
    <property type="entry name" value="ATP-DEPENDENT DNA HELICASE HOMOLOG RECG, CHLOROPLASTIC"/>
    <property type="match status" value="1"/>
</dbReference>
<name>A0AA45C5D2_9BACT</name>
<dbReference type="SMART" id="SM01058">
    <property type="entry name" value="CarD_TRCF"/>
    <property type="match status" value="1"/>
</dbReference>
<dbReference type="InterPro" id="IPR014001">
    <property type="entry name" value="Helicase_ATP-bd"/>
</dbReference>
<dbReference type="InterPro" id="IPR047112">
    <property type="entry name" value="RecG/Mfd"/>
</dbReference>
<dbReference type="PROSITE" id="PS51192">
    <property type="entry name" value="HELICASE_ATP_BIND_1"/>
    <property type="match status" value="1"/>
</dbReference>
<dbReference type="InterPro" id="IPR005118">
    <property type="entry name" value="TRCF_C"/>
</dbReference>
<evidence type="ECO:0000256" key="3">
    <source>
        <dbReference type="ARBA" id="ARBA00022763"/>
    </source>
</evidence>
<dbReference type="HAMAP" id="MF_00969">
    <property type="entry name" value="TRCF"/>
    <property type="match status" value="1"/>
</dbReference>
<dbReference type="InterPro" id="IPR004576">
    <property type="entry name" value="Mfd"/>
</dbReference>
<dbReference type="Pfam" id="PF17757">
    <property type="entry name" value="UvrB_inter"/>
    <property type="match status" value="1"/>
</dbReference>
<dbReference type="Pfam" id="PF00270">
    <property type="entry name" value="DEAD"/>
    <property type="match status" value="1"/>
</dbReference>
<dbReference type="InterPro" id="IPR001650">
    <property type="entry name" value="Helicase_C-like"/>
</dbReference>
<evidence type="ECO:0000256" key="9">
    <source>
        <dbReference type="HAMAP-Rule" id="MF_00969"/>
    </source>
</evidence>
<comment type="caution">
    <text evidence="12">The sequence shown here is derived from an EMBL/GenBank/DDBJ whole genome shotgun (WGS) entry which is preliminary data.</text>
</comment>
<keyword evidence="8 9" id="KW-0234">DNA repair</keyword>
<dbReference type="SMART" id="SM00982">
    <property type="entry name" value="TRCF"/>
    <property type="match status" value="1"/>
</dbReference>
<dbReference type="GO" id="GO:0005524">
    <property type="term" value="F:ATP binding"/>
    <property type="evidence" value="ECO:0007669"/>
    <property type="project" value="UniProtKB-UniRule"/>
</dbReference>
<dbReference type="GO" id="GO:0006355">
    <property type="term" value="P:regulation of DNA-templated transcription"/>
    <property type="evidence" value="ECO:0007669"/>
    <property type="project" value="UniProtKB-UniRule"/>
</dbReference>
<dbReference type="SMART" id="SM00490">
    <property type="entry name" value="HELICc"/>
    <property type="match status" value="1"/>
</dbReference>
<protein>
    <recommendedName>
        <fullName evidence="9">Transcription-repair-coupling factor</fullName>
        <shortName evidence="9">TRCF</shortName>
        <ecNumber evidence="9">3.6.4.-</ecNumber>
    </recommendedName>
</protein>
<keyword evidence="6 9" id="KW-0067">ATP-binding</keyword>
<keyword evidence="4 9" id="KW-0378">Hydrolase</keyword>
<keyword evidence="5" id="KW-0347">Helicase</keyword>
<evidence type="ECO:0000256" key="7">
    <source>
        <dbReference type="ARBA" id="ARBA00023125"/>
    </source>
</evidence>
<dbReference type="InterPro" id="IPR041471">
    <property type="entry name" value="UvrB_inter"/>
</dbReference>
<dbReference type="EMBL" id="QGGI01000017">
    <property type="protein sequence ID" value="PWJ88723.1"/>
    <property type="molecule type" value="Genomic_DNA"/>
</dbReference>
<keyword evidence="2 9" id="KW-0547">Nucleotide-binding</keyword>
<dbReference type="InterPro" id="IPR037235">
    <property type="entry name" value="TRCF-like_C_D7"/>
</dbReference>
<dbReference type="Gene3D" id="3.90.1150.50">
    <property type="entry name" value="Transcription-repair-coupling factor, D7 domain"/>
    <property type="match status" value="1"/>
</dbReference>
<evidence type="ECO:0000256" key="5">
    <source>
        <dbReference type="ARBA" id="ARBA00022806"/>
    </source>
</evidence>
<dbReference type="CDD" id="cd17991">
    <property type="entry name" value="DEXHc_TRCF"/>
    <property type="match status" value="1"/>
</dbReference>
<feature type="domain" description="Helicase C-terminal" evidence="11">
    <location>
        <begin position="610"/>
        <end position="775"/>
    </location>
</feature>
<dbReference type="Gene3D" id="3.40.50.300">
    <property type="entry name" value="P-loop containing nucleotide triphosphate hydrolases"/>
    <property type="match status" value="2"/>
</dbReference>
<dbReference type="GO" id="GO:0005737">
    <property type="term" value="C:cytoplasm"/>
    <property type="evidence" value="ECO:0007669"/>
    <property type="project" value="UniProtKB-SubCell"/>
</dbReference>
<dbReference type="Pfam" id="PF02559">
    <property type="entry name" value="CarD_TRCF_RID"/>
    <property type="match status" value="1"/>
</dbReference>
<proteinExistence type="inferred from homology"/>
<dbReference type="SUPFAM" id="SSF52540">
    <property type="entry name" value="P-loop containing nucleoside triphosphate hydrolases"/>
    <property type="match status" value="3"/>
</dbReference>
<evidence type="ECO:0000313" key="12">
    <source>
        <dbReference type="EMBL" id="PWJ88723.1"/>
    </source>
</evidence>
<keyword evidence="3 9" id="KW-0227">DNA damage</keyword>
<organism evidence="12 13">
    <name type="scientific">Oceanotoga teriensis</name>
    <dbReference type="NCBI Taxonomy" id="515440"/>
    <lineage>
        <taxon>Bacteria</taxon>
        <taxon>Thermotogati</taxon>
        <taxon>Thermotogota</taxon>
        <taxon>Thermotogae</taxon>
        <taxon>Petrotogales</taxon>
        <taxon>Petrotogaceae</taxon>
        <taxon>Oceanotoga</taxon>
    </lineage>
</organism>
<evidence type="ECO:0000256" key="6">
    <source>
        <dbReference type="ARBA" id="ARBA00022840"/>
    </source>
</evidence>
<keyword evidence="13" id="KW-1185">Reference proteome</keyword>
<dbReference type="SMART" id="SM00487">
    <property type="entry name" value="DEXDc"/>
    <property type="match status" value="1"/>
</dbReference>
<dbReference type="InterPro" id="IPR003711">
    <property type="entry name" value="CarD-like/TRCF_RID"/>
</dbReference>
<comment type="subcellular location">
    <subcellularLocation>
        <location evidence="9">Cytoplasm</location>
    </subcellularLocation>
</comment>
<comment type="similarity">
    <text evidence="9">In the N-terminal section; belongs to the UvrB family.</text>
</comment>
<evidence type="ECO:0000259" key="11">
    <source>
        <dbReference type="PROSITE" id="PS51194"/>
    </source>
</evidence>
<dbReference type="Gene3D" id="3.40.50.11180">
    <property type="match status" value="1"/>
</dbReference>
<accession>A0AA45C5D2</accession>
<dbReference type="EC" id="3.6.4.-" evidence="9"/>